<proteinExistence type="predicted"/>
<dbReference type="Gene3D" id="1.10.287.130">
    <property type="match status" value="1"/>
</dbReference>
<dbReference type="Gene3D" id="3.30.450.20">
    <property type="entry name" value="PAS domain"/>
    <property type="match status" value="1"/>
</dbReference>
<accession>A0ABQ2B1I3</accession>
<name>A0ABQ2B1I3_9MICC</name>
<dbReference type="InterPro" id="IPR036890">
    <property type="entry name" value="HATPase_C_sf"/>
</dbReference>
<comment type="caution">
    <text evidence="10">The sequence shown here is derived from an EMBL/GenBank/DDBJ whole genome shotgun (WGS) entry which is preliminary data.</text>
</comment>
<dbReference type="Proteomes" id="UP000643279">
    <property type="component" value="Unassembled WGS sequence"/>
</dbReference>
<dbReference type="SUPFAM" id="SSF47384">
    <property type="entry name" value="Homodimeric domain of signal transducing histidine kinase"/>
    <property type="match status" value="1"/>
</dbReference>
<keyword evidence="7" id="KW-0902">Two-component regulatory system</keyword>
<evidence type="ECO:0000256" key="7">
    <source>
        <dbReference type="ARBA" id="ARBA00023012"/>
    </source>
</evidence>
<comment type="subcellular location">
    <subcellularLocation>
        <location evidence="2">Cell membrane</location>
    </subcellularLocation>
</comment>
<keyword evidence="5" id="KW-0808">Transferase</keyword>
<comment type="catalytic activity">
    <reaction evidence="1">
        <text>ATP + protein L-histidine = ADP + protein N-phospho-L-histidine.</text>
        <dbReference type="EC" id="2.7.13.3"/>
    </reaction>
</comment>
<evidence type="ECO:0000256" key="8">
    <source>
        <dbReference type="SAM" id="Phobius"/>
    </source>
</evidence>
<protein>
    <recommendedName>
        <fullName evidence="3">histidine kinase</fullName>
        <ecNumber evidence="3">2.7.13.3</ecNumber>
    </recommendedName>
</protein>
<evidence type="ECO:0000256" key="1">
    <source>
        <dbReference type="ARBA" id="ARBA00000085"/>
    </source>
</evidence>
<dbReference type="InterPro" id="IPR035965">
    <property type="entry name" value="PAS-like_dom_sf"/>
</dbReference>
<evidence type="ECO:0000256" key="4">
    <source>
        <dbReference type="ARBA" id="ARBA00022553"/>
    </source>
</evidence>
<dbReference type="EC" id="2.7.13.3" evidence="3"/>
<keyword evidence="8" id="KW-1133">Transmembrane helix</keyword>
<dbReference type="SMART" id="SM00388">
    <property type="entry name" value="HisKA"/>
    <property type="match status" value="1"/>
</dbReference>
<dbReference type="CDD" id="cd00082">
    <property type="entry name" value="HisKA"/>
    <property type="match status" value="1"/>
</dbReference>
<dbReference type="Pfam" id="PF00512">
    <property type="entry name" value="HisKA"/>
    <property type="match status" value="1"/>
</dbReference>
<dbReference type="PRINTS" id="PR00344">
    <property type="entry name" value="BCTRLSENSOR"/>
</dbReference>
<dbReference type="PANTHER" id="PTHR43047:SF72">
    <property type="entry name" value="OSMOSENSING HISTIDINE PROTEIN KINASE SLN1"/>
    <property type="match status" value="1"/>
</dbReference>
<dbReference type="PROSITE" id="PS50109">
    <property type="entry name" value="HIS_KIN"/>
    <property type="match status" value="1"/>
</dbReference>
<dbReference type="Pfam" id="PF02518">
    <property type="entry name" value="HATPase_c"/>
    <property type="match status" value="1"/>
</dbReference>
<dbReference type="InterPro" id="IPR036097">
    <property type="entry name" value="HisK_dim/P_sf"/>
</dbReference>
<feature type="transmembrane region" description="Helical" evidence="8">
    <location>
        <begin position="122"/>
        <end position="143"/>
    </location>
</feature>
<feature type="domain" description="Histidine kinase" evidence="9">
    <location>
        <begin position="331"/>
        <end position="544"/>
    </location>
</feature>
<dbReference type="CDD" id="cd00075">
    <property type="entry name" value="HATPase"/>
    <property type="match status" value="1"/>
</dbReference>
<feature type="transmembrane region" description="Helical" evidence="8">
    <location>
        <begin position="20"/>
        <end position="38"/>
    </location>
</feature>
<feature type="transmembrane region" description="Helical" evidence="8">
    <location>
        <begin position="76"/>
        <end position="92"/>
    </location>
</feature>
<dbReference type="InterPro" id="IPR003661">
    <property type="entry name" value="HisK_dim/P_dom"/>
</dbReference>
<evidence type="ECO:0000256" key="2">
    <source>
        <dbReference type="ARBA" id="ARBA00004236"/>
    </source>
</evidence>
<evidence type="ECO:0000313" key="11">
    <source>
        <dbReference type="Proteomes" id="UP000643279"/>
    </source>
</evidence>
<dbReference type="SUPFAM" id="SSF55785">
    <property type="entry name" value="PYP-like sensor domain (PAS domain)"/>
    <property type="match status" value="1"/>
</dbReference>
<dbReference type="SMART" id="SM00387">
    <property type="entry name" value="HATPase_c"/>
    <property type="match status" value="1"/>
</dbReference>
<evidence type="ECO:0000256" key="3">
    <source>
        <dbReference type="ARBA" id="ARBA00012438"/>
    </source>
</evidence>
<keyword evidence="11" id="KW-1185">Reference proteome</keyword>
<keyword evidence="6 10" id="KW-0418">Kinase</keyword>
<dbReference type="Gene3D" id="3.30.565.10">
    <property type="entry name" value="Histidine kinase-like ATPase, C-terminal domain"/>
    <property type="match status" value="1"/>
</dbReference>
<feature type="transmembrane region" description="Helical" evidence="8">
    <location>
        <begin position="50"/>
        <end position="69"/>
    </location>
</feature>
<evidence type="ECO:0000256" key="6">
    <source>
        <dbReference type="ARBA" id="ARBA00022777"/>
    </source>
</evidence>
<evidence type="ECO:0000259" key="9">
    <source>
        <dbReference type="PROSITE" id="PS50109"/>
    </source>
</evidence>
<keyword evidence="4" id="KW-0597">Phosphoprotein</keyword>
<dbReference type="PANTHER" id="PTHR43047">
    <property type="entry name" value="TWO-COMPONENT HISTIDINE PROTEIN KINASE"/>
    <property type="match status" value="1"/>
</dbReference>
<dbReference type="RefSeq" id="WP_188573289.1">
    <property type="nucleotide sequence ID" value="NZ_BMFW01000032.1"/>
</dbReference>
<keyword evidence="8" id="KW-0472">Membrane</keyword>
<dbReference type="EMBL" id="BMFW01000032">
    <property type="protein sequence ID" value="GGI01207.1"/>
    <property type="molecule type" value="Genomic_DNA"/>
</dbReference>
<sequence length="553" mass="58975">MLFEPLYAYYRTLGARGRAVLFQLPLSTTMLLVVVLTMVLHPELDVGGPFLYSLGIHVLLLGACSLVPWGCLPERAVLIIPVLDCIAVGISRAAADQYLTVLGFLLVFPVVWLAADRRRTGVILAILATILSAVLPPVILGTGFDGPDFIRIVLLPVILGAIALTAHGIASALSLQRQQLEAQGCKVRDLLIASEDRERLLSSVMDTVSVGVCALDANGQAVLANHQFSSRFGGTVTGRQLTDEPPGFLVYGPDRQQPLPPERRPGFRAARGESFTDELIWADNGTSQRAYSATCRLILGSRGEHRGAVMAFTDVTALVEALSAKDQFVSSVSHELRTPLTSILGYLDLALDEENVDPEVELYLTVAKRNAERLLHLVGDLLTVAAGALTIEPRHADLAEVVRHSIEAAEPKAKADGITLDLLAHGTATGYFDPERLRQAIDNLISNAIKYTPRGGTVTIEVTATGNELLCKVTDTGVGMNDEELDQAFTRFFRAANAHSSTIPGAGLGLAITRSIIENHRGRITLSSTPGQGTTAAMALPAGDADAASMVAG</sequence>
<gene>
    <name evidence="10" type="ORF">GCM10007170_40120</name>
</gene>
<dbReference type="InterPro" id="IPR005467">
    <property type="entry name" value="His_kinase_dom"/>
</dbReference>
<evidence type="ECO:0000256" key="5">
    <source>
        <dbReference type="ARBA" id="ARBA00022679"/>
    </source>
</evidence>
<feature type="transmembrane region" description="Helical" evidence="8">
    <location>
        <begin position="98"/>
        <end position="115"/>
    </location>
</feature>
<feature type="transmembrane region" description="Helical" evidence="8">
    <location>
        <begin position="149"/>
        <end position="170"/>
    </location>
</feature>
<dbReference type="SUPFAM" id="SSF55874">
    <property type="entry name" value="ATPase domain of HSP90 chaperone/DNA topoisomerase II/histidine kinase"/>
    <property type="match status" value="1"/>
</dbReference>
<evidence type="ECO:0000313" key="10">
    <source>
        <dbReference type="EMBL" id="GGI01207.1"/>
    </source>
</evidence>
<organism evidence="10 11">
    <name type="scientific">Arthrobacter liuii</name>
    <dbReference type="NCBI Taxonomy" id="1476996"/>
    <lineage>
        <taxon>Bacteria</taxon>
        <taxon>Bacillati</taxon>
        <taxon>Actinomycetota</taxon>
        <taxon>Actinomycetes</taxon>
        <taxon>Micrococcales</taxon>
        <taxon>Micrococcaceae</taxon>
        <taxon>Arthrobacter</taxon>
    </lineage>
</organism>
<reference evidence="11" key="1">
    <citation type="journal article" date="2019" name="Int. J. Syst. Evol. Microbiol.">
        <title>The Global Catalogue of Microorganisms (GCM) 10K type strain sequencing project: providing services to taxonomists for standard genome sequencing and annotation.</title>
        <authorList>
            <consortium name="The Broad Institute Genomics Platform"/>
            <consortium name="The Broad Institute Genome Sequencing Center for Infectious Disease"/>
            <person name="Wu L."/>
            <person name="Ma J."/>
        </authorList>
    </citation>
    <scope>NUCLEOTIDE SEQUENCE [LARGE SCALE GENOMIC DNA]</scope>
    <source>
        <strain evidence="11">CGMCC 1.12778</strain>
    </source>
</reference>
<dbReference type="GO" id="GO:0016301">
    <property type="term" value="F:kinase activity"/>
    <property type="evidence" value="ECO:0007669"/>
    <property type="project" value="UniProtKB-KW"/>
</dbReference>
<dbReference type="InterPro" id="IPR003594">
    <property type="entry name" value="HATPase_dom"/>
</dbReference>
<keyword evidence="8" id="KW-0812">Transmembrane</keyword>
<dbReference type="InterPro" id="IPR004358">
    <property type="entry name" value="Sig_transdc_His_kin-like_C"/>
</dbReference>